<proteinExistence type="predicted"/>
<keyword evidence="2" id="KW-1185">Reference proteome</keyword>
<evidence type="ECO:0000313" key="1">
    <source>
        <dbReference type="EMBL" id="MBP1933400.1"/>
    </source>
</evidence>
<comment type="caution">
    <text evidence="1">The sequence shown here is derived from an EMBL/GenBank/DDBJ whole genome shotgun (WGS) entry which is preliminary data.</text>
</comment>
<evidence type="ECO:0000313" key="2">
    <source>
        <dbReference type="Proteomes" id="UP001519343"/>
    </source>
</evidence>
<gene>
    <name evidence="1" type="ORF">J2Z37_003413</name>
</gene>
<dbReference type="EMBL" id="JAGGKT010000011">
    <property type="protein sequence ID" value="MBP1933400.1"/>
    <property type="molecule type" value="Genomic_DNA"/>
</dbReference>
<name>A0ABS4GU47_9BACL</name>
<dbReference type="RefSeq" id="WP_209811420.1">
    <property type="nucleotide sequence ID" value="NZ_JAGGKT010000011.1"/>
</dbReference>
<dbReference type="Proteomes" id="UP001519343">
    <property type="component" value="Unassembled WGS sequence"/>
</dbReference>
<sequence length="59" mass="6761">MALKGSSLNELHDMPPDIVERILNDHHMSWVALSSSFRIQEDAAPSFRHPDFSAWIKVE</sequence>
<organism evidence="1 2">
    <name type="scientific">Ammoniphilus resinae</name>
    <dbReference type="NCBI Taxonomy" id="861532"/>
    <lineage>
        <taxon>Bacteria</taxon>
        <taxon>Bacillati</taxon>
        <taxon>Bacillota</taxon>
        <taxon>Bacilli</taxon>
        <taxon>Bacillales</taxon>
        <taxon>Paenibacillaceae</taxon>
        <taxon>Aneurinibacillus group</taxon>
        <taxon>Ammoniphilus</taxon>
    </lineage>
</organism>
<accession>A0ABS4GU47</accession>
<reference evidence="1 2" key="1">
    <citation type="submission" date="2021-03" db="EMBL/GenBank/DDBJ databases">
        <title>Genomic Encyclopedia of Type Strains, Phase IV (KMG-IV): sequencing the most valuable type-strain genomes for metagenomic binning, comparative biology and taxonomic classification.</title>
        <authorList>
            <person name="Goeker M."/>
        </authorList>
    </citation>
    <scope>NUCLEOTIDE SEQUENCE [LARGE SCALE GENOMIC DNA]</scope>
    <source>
        <strain evidence="1 2">DSM 24738</strain>
    </source>
</reference>
<protein>
    <submittedName>
        <fullName evidence="1">Uncharacterized protein</fullName>
    </submittedName>
</protein>